<dbReference type="SUPFAM" id="SSF52440">
    <property type="entry name" value="PreATP-grasp domain"/>
    <property type="match status" value="1"/>
</dbReference>
<sequence length="388" mass="44746">MLQLDIEPREGWEHRLLELGFDFYEVSSKHPYWCESRYFQLNREQVDHIDNVTEELHELAIKAVAHVFDNDLLHLFGLPEKHYDLLRKSWATDKSYLYGRFDFAWDGKGEPKMLEYNGQTPTSLFELSVAAWDWMKQSVEAGKIPRNADQFNLLDERIITQFAYLREAKGVESMVLHFACDETSSEDRRTVTYLAQCAQEVGFETVIVDINEIQLSVDNEFLDHNSKQIFNLFSLYPYEFALLDPYGDYIEESGCKFIEPIWKVLLSSKALLPIMWKLNPGHPNLLECYFSNEKEAAFIENKVTKPIYSREGANIKIELQGETVEGTTGNYGTEGFITQEFAPLAEFKNGRVVIGSWVIGKTGCGISFRESDKLITNDVARFVPHIIV</sequence>
<dbReference type="InterPro" id="IPR016185">
    <property type="entry name" value="PreATP-grasp_dom_sf"/>
</dbReference>
<evidence type="ECO:0000313" key="8">
    <source>
        <dbReference type="Proteomes" id="UP000726777"/>
    </source>
</evidence>
<keyword evidence="2" id="KW-0479">Metal-binding</keyword>
<evidence type="ECO:0000256" key="5">
    <source>
        <dbReference type="ARBA" id="ARBA00022842"/>
    </source>
</evidence>
<name>A0A9Q3UA27_VIBPH</name>
<dbReference type="EMBL" id="JACVHL010000002">
    <property type="protein sequence ID" value="MCC3804032.1"/>
    <property type="molecule type" value="Genomic_DNA"/>
</dbReference>
<feature type="domain" description="Glutathionylspermidine synthase pre-ATP-grasp-like" evidence="6">
    <location>
        <begin position="12"/>
        <end position="387"/>
    </location>
</feature>
<evidence type="ECO:0000313" key="7">
    <source>
        <dbReference type="EMBL" id="MCC3804032.1"/>
    </source>
</evidence>
<keyword evidence="4" id="KW-0067">ATP-binding</keyword>
<reference evidence="7" key="1">
    <citation type="submission" date="2020-09" db="EMBL/GenBank/DDBJ databases">
        <title>Genome sequence of Vibrio parahaemolyticus isolates.</title>
        <authorList>
            <person name="Hammerl J.A."/>
            <person name="Strauch E."/>
        </authorList>
    </citation>
    <scope>NUCLEOTIDE SEQUENCE</scope>
    <source>
        <strain evidence="7">17-VB00146</strain>
    </source>
</reference>
<dbReference type="Proteomes" id="UP000726777">
    <property type="component" value="Unassembled WGS sequence"/>
</dbReference>
<proteinExistence type="predicted"/>
<dbReference type="GO" id="GO:0046872">
    <property type="term" value="F:metal ion binding"/>
    <property type="evidence" value="ECO:0007669"/>
    <property type="project" value="UniProtKB-KW"/>
</dbReference>
<dbReference type="GO" id="GO:0016874">
    <property type="term" value="F:ligase activity"/>
    <property type="evidence" value="ECO:0007669"/>
    <property type="project" value="UniProtKB-KW"/>
</dbReference>
<evidence type="ECO:0000259" key="6">
    <source>
        <dbReference type="Pfam" id="PF03738"/>
    </source>
</evidence>
<dbReference type="SUPFAM" id="SSF56059">
    <property type="entry name" value="Glutathione synthetase ATP-binding domain-like"/>
    <property type="match status" value="1"/>
</dbReference>
<organism evidence="7 8">
    <name type="scientific">Vibrio parahaemolyticus</name>
    <dbReference type="NCBI Taxonomy" id="670"/>
    <lineage>
        <taxon>Bacteria</taxon>
        <taxon>Pseudomonadati</taxon>
        <taxon>Pseudomonadota</taxon>
        <taxon>Gammaproteobacteria</taxon>
        <taxon>Vibrionales</taxon>
        <taxon>Vibrionaceae</taxon>
        <taxon>Vibrio</taxon>
    </lineage>
</organism>
<accession>A0A9Q3UA27</accession>
<comment type="caution">
    <text evidence="7">The sequence shown here is derived from an EMBL/GenBank/DDBJ whole genome shotgun (WGS) entry which is preliminary data.</text>
</comment>
<keyword evidence="1" id="KW-0436">Ligase</keyword>
<gene>
    <name evidence="7" type="ORF">IB292_03165</name>
</gene>
<keyword evidence="3" id="KW-0547">Nucleotide-binding</keyword>
<keyword evidence="5" id="KW-0460">Magnesium</keyword>
<dbReference type="GO" id="GO:0005524">
    <property type="term" value="F:ATP binding"/>
    <property type="evidence" value="ECO:0007669"/>
    <property type="project" value="UniProtKB-KW"/>
</dbReference>
<dbReference type="Pfam" id="PF03738">
    <property type="entry name" value="GSP_synth"/>
    <property type="match status" value="1"/>
</dbReference>
<dbReference type="InterPro" id="IPR005494">
    <property type="entry name" value="GSPS_pre-ATP-grasp-like_dom"/>
</dbReference>
<dbReference type="Gene3D" id="3.30.1490.330">
    <property type="match status" value="1"/>
</dbReference>
<protein>
    <submittedName>
        <fullName evidence="7">Glutathionylspermidine synthase family protein</fullName>
    </submittedName>
</protein>
<evidence type="ECO:0000256" key="3">
    <source>
        <dbReference type="ARBA" id="ARBA00022741"/>
    </source>
</evidence>
<dbReference type="RefSeq" id="WP_228085705.1">
    <property type="nucleotide sequence ID" value="NZ_JACVHL010000002.1"/>
</dbReference>
<dbReference type="AlphaFoldDB" id="A0A9Q3UA27"/>
<evidence type="ECO:0000256" key="4">
    <source>
        <dbReference type="ARBA" id="ARBA00022840"/>
    </source>
</evidence>
<evidence type="ECO:0000256" key="2">
    <source>
        <dbReference type="ARBA" id="ARBA00022723"/>
    </source>
</evidence>
<evidence type="ECO:0000256" key="1">
    <source>
        <dbReference type="ARBA" id="ARBA00022598"/>
    </source>
</evidence>